<proteinExistence type="predicted"/>
<dbReference type="AlphaFoldDB" id="X1VLM4"/>
<reference evidence="1" key="1">
    <citation type="journal article" date="2014" name="Front. Microbiol.">
        <title>High frequency of phylogenetically diverse reductive dehalogenase-homologous genes in deep subseafloor sedimentary metagenomes.</title>
        <authorList>
            <person name="Kawai M."/>
            <person name="Futagami T."/>
            <person name="Toyoda A."/>
            <person name="Takaki Y."/>
            <person name="Nishi S."/>
            <person name="Hori S."/>
            <person name="Arai W."/>
            <person name="Tsubouchi T."/>
            <person name="Morono Y."/>
            <person name="Uchiyama I."/>
            <person name="Ito T."/>
            <person name="Fujiyama A."/>
            <person name="Inagaki F."/>
            <person name="Takami H."/>
        </authorList>
    </citation>
    <scope>NUCLEOTIDE SEQUENCE</scope>
    <source>
        <strain evidence="1">Expedition CK06-06</strain>
    </source>
</reference>
<protein>
    <submittedName>
        <fullName evidence="1">Uncharacterized protein</fullName>
    </submittedName>
</protein>
<comment type="caution">
    <text evidence="1">The sequence shown here is derived from an EMBL/GenBank/DDBJ whole genome shotgun (WGS) entry which is preliminary data.</text>
</comment>
<gene>
    <name evidence="1" type="ORF">S12H4_63654</name>
</gene>
<sequence length="32" mass="3816">DVMPPDQPFNPNPEWQHRRAWAIAIYNGRLLI</sequence>
<dbReference type="EMBL" id="BARW01043489">
    <property type="protein sequence ID" value="GAJ20282.1"/>
    <property type="molecule type" value="Genomic_DNA"/>
</dbReference>
<accession>X1VLM4</accession>
<evidence type="ECO:0000313" key="1">
    <source>
        <dbReference type="EMBL" id="GAJ20282.1"/>
    </source>
</evidence>
<feature type="non-terminal residue" evidence="1">
    <location>
        <position position="32"/>
    </location>
</feature>
<organism evidence="1">
    <name type="scientific">marine sediment metagenome</name>
    <dbReference type="NCBI Taxonomy" id="412755"/>
    <lineage>
        <taxon>unclassified sequences</taxon>
        <taxon>metagenomes</taxon>
        <taxon>ecological metagenomes</taxon>
    </lineage>
</organism>
<name>X1VLM4_9ZZZZ</name>
<feature type="non-terminal residue" evidence="1">
    <location>
        <position position="1"/>
    </location>
</feature>